<keyword evidence="3" id="KW-1185">Reference proteome</keyword>
<reference evidence="2 3" key="1">
    <citation type="submission" date="2016-10" db="EMBL/GenBank/DDBJ databases">
        <authorList>
            <person name="de Groot N.N."/>
        </authorList>
    </citation>
    <scope>NUCLEOTIDE SEQUENCE [LARGE SCALE GENOMIC DNA]</scope>
    <source>
        <strain evidence="2 3">IBRC-M10015</strain>
    </source>
</reference>
<sequence>MSVSGVDVGRLARTALLITFVTAVFVLLAAEQLSGNVLRVGIGAIGAVAFVTAITSFLIAAGQYYDESATS</sequence>
<dbReference type="RefSeq" id="WP_092701739.1">
    <property type="nucleotide sequence ID" value="NZ_FNFC01000006.1"/>
</dbReference>
<organism evidence="2 3">
    <name type="scientific">Halovenus aranensis</name>
    <dbReference type="NCBI Taxonomy" id="890420"/>
    <lineage>
        <taxon>Archaea</taxon>
        <taxon>Methanobacteriati</taxon>
        <taxon>Methanobacteriota</taxon>
        <taxon>Stenosarchaea group</taxon>
        <taxon>Halobacteria</taxon>
        <taxon>Halobacteriales</taxon>
        <taxon>Haloarculaceae</taxon>
        <taxon>Halovenus</taxon>
    </lineage>
</organism>
<keyword evidence="1" id="KW-0812">Transmembrane</keyword>
<evidence type="ECO:0000313" key="3">
    <source>
        <dbReference type="Proteomes" id="UP000198856"/>
    </source>
</evidence>
<name>A0A1G8VEA4_9EURY</name>
<evidence type="ECO:0000256" key="1">
    <source>
        <dbReference type="SAM" id="Phobius"/>
    </source>
</evidence>
<dbReference type="OrthoDB" id="325772at2157"/>
<dbReference type="AlphaFoldDB" id="A0A1G8VEA4"/>
<dbReference type="EMBL" id="FNFC01000006">
    <property type="protein sequence ID" value="SDJ64426.1"/>
    <property type="molecule type" value="Genomic_DNA"/>
</dbReference>
<keyword evidence="1" id="KW-1133">Transmembrane helix</keyword>
<gene>
    <name evidence="2" type="ORF">SAMN05216226_106177</name>
</gene>
<keyword evidence="1" id="KW-0472">Membrane</keyword>
<evidence type="ECO:0000313" key="2">
    <source>
        <dbReference type="EMBL" id="SDJ64426.1"/>
    </source>
</evidence>
<accession>A0A1G8VEA4</accession>
<feature type="transmembrane region" description="Helical" evidence="1">
    <location>
        <begin position="12"/>
        <end position="30"/>
    </location>
</feature>
<protein>
    <submittedName>
        <fullName evidence="2">Uncharacterized protein</fullName>
    </submittedName>
</protein>
<proteinExistence type="predicted"/>
<feature type="transmembrane region" description="Helical" evidence="1">
    <location>
        <begin position="42"/>
        <end position="65"/>
    </location>
</feature>
<dbReference type="Proteomes" id="UP000198856">
    <property type="component" value="Unassembled WGS sequence"/>
</dbReference>